<keyword evidence="7 8" id="KW-0472">Membrane</keyword>
<evidence type="ECO:0000313" key="10">
    <source>
        <dbReference type="Proteomes" id="UP000198577"/>
    </source>
</evidence>
<evidence type="ECO:0000256" key="3">
    <source>
        <dbReference type="ARBA" id="ARBA00022448"/>
    </source>
</evidence>
<evidence type="ECO:0000256" key="5">
    <source>
        <dbReference type="ARBA" id="ARBA00022692"/>
    </source>
</evidence>
<dbReference type="GO" id="GO:0009847">
    <property type="term" value="P:spore germination"/>
    <property type="evidence" value="ECO:0007669"/>
    <property type="project" value="InterPro"/>
</dbReference>
<organism evidence="9 10">
    <name type="scientific">Caldicoprobacter faecalis</name>
    <dbReference type="NCBI Taxonomy" id="937334"/>
    <lineage>
        <taxon>Bacteria</taxon>
        <taxon>Bacillati</taxon>
        <taxon>Bacillota</taxon>
        <taxon>Clostridia</taxon>
        <taxon>Caldicoprobacterales</taxon>
        <taxon>Caldicoprobacteraceae</taxon>
        <taxon>Caldicoprobacter</taxon>
    </lineage>
</organism>
<accession>A0A1I5RZ58</accession>
<keyword evidence="10" id="KW-1185">Reference proteome</keyword>
<reference evidence="9 10" key="1">
    <citation type="submission" date="2016-10" db="EMBL/GenBank/DDBJ databases">
        <authorList>
            <person name="de Groot N.N."/>
        </authorList>
    </citation>
    <scope>NUCLEOTIDE SEQUENCE [LARGE SCALE GENOMIC DNA]</scope>
    <source>
        <strain evidence="9 10">DSM 20678</strain>
    </source>
</reference>
<feature type="transmembrane region" description="Helical" evidence="8">
    <location>
        <begin position="182"/>
        <end position="201"/>
    </location>
</feature>
<dbReference type="EMBL" id="FOXR01000001">
    <property type="protein sequence ID" value="SFP63740.1"/>
    <property type="molecule type" value="Genomic_DNA"/>
</dbReference>
<dbReference type="NCBIfam" id="TIGR00912">
    <property type="entry name" value="2A0309"/>
    <property type="match status" value="1"/>
</dbReference>
<comment type="subcellular location">
    <subcellularLocation>
        <location evidence="1">Membrane</location>
        <topology evidence="1">Multi-pass membrane protein</topology>
    </subcellularLocation>
</comment>
<comment type="similarity">
    <text evidence="2">Belongs to the amino acid-polyamine-organocation (APC) superfamily. Spore germination protein (SGP) (TC 2.A.3.9) family.</text>
</comment>
<dbReference type="STRING" id="937334.SAMN05444406_101175"/>
<feature type="transmembrane region" description="Helical" evidence="8">
    <location>
        <begin position="299"/>
        <end position="316"/>
    </location>
</feature>
<dbReference type="InterPro" id="IPR004761">
    <property type="entry name" value="Spore_GerAB"/>
</dbReference>
<protein>
    <submittedName>
        <fullName evidence="9">Spore germination protein KB</fullName>
    </submittedName>
</protein>
<dbReference type="Pfam" id="PF03845">
    <property type="entry name" value="Spore_permease"/>
    <property type="match status" value="1"/>
</dbReference>
<feature type="transmembrane region" description="Helical" evidence="8">
    <location>
        <begin position="81"/>
        <end position="101"/>
    </location>
</feature>
<keyword evidence="3" id="KW-0813">Transport</keyword>
<keyword evidence="4" id="KW-0309">Germination</keyword>
<name>A0A1I5RZ58_9FIRM</name>
<dbReference type="AlphaFoldDB" id="A0A1I5RZ58"/>
<dbReference type="RefSeq" id="WP_025746723.1">
    <property type="nucleotide sequence ID" value="NZ_FOXR01000001.1"/>
</dbReference>
<evidence type="ECO:0000256" key="7">
    <source>
        <dbReference type="ARBA" id="ARBA00023136"/>
    </source>
</evidence>
<feature type="transmembrane region" description="Helical" evidence="8">
    <location>
        <begin position="113"/>
        <end position="131"/>
    </location>
</feature>
<feature type="transmembrane region" description="Helical" evidence="8">
    <location>
        <begin position="12"/>
        <end position="30"/>
    </location>
</feature>
<feature type="transmembrane region" description="Helical" evidence="8">
    <location>
        <begin position="213"/>
        <end position="230"/>
    </location>
</feature>
<evidence type="ECO:0000256" key="2">
    <source>
        <dbReference type="ARBA" id="ARBA00007998"/>
    </source>
</evidence>
<sequence length="362" mass="39939">MEKARISSLQLFLLITGFLFGSTLILNPATGAKNDGWLAILISGAGGTLLLAVYASIALLNPSKTLVEILRHRFGRVIGNIIAVLYIWYFIHLASLALRNFGSFIVTTTYPKTPLEVIVGIFVLVVMYAVNSGVEVIGRASEILVPFVPVIAVIISLGILTVHDFTAFLPVLENGISPVIKASLNLLTFPFGETIVFLMIFPHLNKRENLKKVSTLSALSATGLFLFIFFRDITVLGSHLIYQATFVPHLTSVLIPGINLEPLFNVNLIIGGSIKVVICMYAAVNGLDQLIGANDYRKFTTAVATFCVVLSIWVYENIFEMFDWAENIWLYYSIPFQIVIPLMLLFLSLIKKGNPAHEKSIE</sequence>
<keyword evidence="5 8" id="KW-0812">Transmembrane</keyword>
<evidence type="ECO:0000313" key="9">
    <source>
        <dbReference type="EMBL" id="SFP63740.1"/>
    </source>
</evidence>
<evidence type="ECO:0000256" key="1">
    <source>
        <dbReference type="ARBA" id="ARBA00004141"/>
    </source>
</evidence>
<keyword evidence="6 8" id="KW-1133">Transmembrane helix</keyword>
<feature type="transmembrane region" description="Helical" evidence="8">
    <location>
        <begin position="328"/>
        <end position="350"/>
    </location>
</feature>
<dbReference type="PANTHER" id="PTHR34975">
    <property type="entry name" value="SPORE GERMINATION PROTEIN A2"/>
    <property type="match status" value="1"/>
</dbReference>
<feature type="transmembrane region" description="Helical" evidence="8">
    <location>
        <begin position="268"/>
        <end position="287"/>
    </location>
</feature>
<dbReference type="GO" id="GO:0016020">
    <property type="term" value="C:membrane"/>
    <property type="evidence" value="ECO:0007669"/>
    <property type="project" value="UniProtKB-SubCell"/>
</dbReference>
<gene>
    <name evidence="9" type="ORF">SAMN05444406_101175</name>
</gene>
<dbReference type="Proteomes" id="UP000198577">
    <property type="component" value="Unassembled WGS sequence"/>
</dbReference>
<evidence type="ECO:0000256" key="4">
    <source>
        <dbReference type="ARBA" id="ARBA00022544"/>
    </source>
</evidence>
<dbReference type="PANTHER" id="PTHR34975:SF2">
    <property type="entry name" value="SPORE GERMINATION PROTEIN A2"/>
    <property type="match status" value="1"/>
</dbReference>
<evidence type="ECO:0000256" key="6">
    <source>
        <dbReference type="ARBA" id="ARBA00022989"/>
    </source>
</evidence>
<proteinExistence type="inferred from homology"/>
<evidence type="ECO:0000256" key="8">
    <source>
        <dbReference type="SAM" id="Phobius"/>
    </source>
</evidence>
<feature type="transmembrane region" description="Helical" evidence="8">
    <location>
        <begin position="36"/>
        <end position="60"/>
    </location>
</feature>
<feature type="transmembrane region" description="Helical" evidence="8">
    <location>
        <begin position="143"/>
        <end position="162"/>
    </location>
</feature>